<reference evidence="5" key="2">
    <citation type="submission" date="2020-09" db="EMBL/GenBank/DDBJ databases">
        <authorList>
            <person name="Sun Q."/>
            <person name="Zhou Y."/>
        </authorList>
    </citation>
    <scope>NUCLEOTIDE SEQUENCE</scope>
    <source>
        <strain evidence="5">CGMCC 1.12827</strain>
    </source>
</reference>
<evidence type="ECO:0000313" key="6">
    <source>
        <dbReference type="Proteomes" id="UP000621454"/>
    </source>
</evidence>
<dbReference type="EMBL" id="BMGC01000043">
    <property type="protein sequence ID" value="GGB45424.1"/>
    <property type="molecule type" value="Genomic_DNA"/>
</dbReference>
<evidence type="ECO:0000256" key="4">
    <source>
        <dbReference type="SAM" id="Phobius"/>
    </source>
</evidence>
<evidence type="ECO:0000256" key="2">
    <source>
        <dbReference type="ARBA" id="ARBA00023136"/>
    </source>
</evidence>
<feature type="region of interest" description="Disordered" evidence="3">
    <location>
        <begin position="1"/>
        <end position="67"/>
    </location>
</feature>
<accession>A0A916X133</accession>
<organism evidence="5 6">
    <name type="scientific">Gordonia jinhuaensis</name>
    <dbReference type="NCBI Taxonomy" id="1517702"/>
    <lineage>
        <taxon>Bacteria</taxon>
        <taxon>Bacillati</taxon>
        <taxon>Actinomycetota</taxon>
        <taxon>Actinomycetes</taxon>
        <taxon>Mycobacteriales</taxon>
        <taxon>Gordoniaceae</taxon>
        <taxon>Gordonia</taxon>
    </lineage>
</organism>
<evidence type="ECO:0000256" key="1">
    <source>
        <dbReference type="ARBA" id="ARBA00004370"/>
    </source>
</evidence>
<feature type="transmembrane region" description="Helical" evidence="4">
    <location>
        <begin position="75"/>
        <end position="97"/>
    </location>
</feature>
<keyword evidence="4" id="KW-0812">Transmembrane</keyword>
<evidence type="ECO:0000313" key="5">
    <source>
        <dbReference type="EMBL" id="GGB45424.1"/>
    </source>
</evidence>
<keyword evidence="6" id="KW-1185">Reference proteome</keyword>
<feature type="compositionally biased region" description="Basic and acidic residues" evidence="3">
    <location>
        <begin position="40"/>
        <end position="54"/>
    </location>
</feature>
<comment type="subcellular location">
    <subcellularLocation>
        <location evidence="1">Membrane</location>
    </subcellularLocation>
</comment>
<dbReference type="Proteomes" id="UP000621454">
    <property type="component" value="Unassembled WGS sequence"/>
</dbReference>
<protein>
    <recommendedName>
        <fullName evidence="7">Mce-associated membrane protein</fullName>
    </recommendedName>
</protein>
<comment type="caution">
    <text evidence="5">The sequence shown here is derived from an EMBL/GenBank/DDBJ whole genome shotgun (WGS) entry which is preliminary data.</text>
</comment>
<sequence length="232" mass="24717">MADPDRGDGQVSDSEQAVPARRRRARRPAGPPPNAVAEPVHSEPVETDADKAGSADEGTGESTSAVPRAARRWPVIAASIVAVAVIAGLVTASVLFAQGTSRIDDRNSQRGEYSAFARQMIIDLTSLSPSTIDSALKTFQTKTSGKAMQQMQTSMQQTTDLIKTQGVSTTGTVLSDAVTASDDDTATVILVSGWTMTEKGSAEPAQVQTFRWRVQITRINGDLKLTNIEWVT</sequence>
<reference evidence="5" key="1">
    <citation type="journal article" date="2014" name="Int. J. Syst. Evol. Microbiol.">
        <title>Complete genome sequence of Corynebacterium casei LMG S-19264T (=DSM 44701T), isolated from a smear-ripened cheese.</title>
        <authorList>
            <consortium name="US DOE Joint Genome Institute (JGI-PGF)"/>
            <person name="Walter F."/>
            <person name="Albersmeier A."/>
            <person name="Kalinowski J."/>
            <person name="Ruckert C."/>
        </authorList>
    </citation>
    <scope>NUCLEOTIDE SEQUENCE</scope>
    <source>
        <strain evidence="5">CGMCC 1.12827</strain>
    </source>
</reference>
<proteinExistence type="predicted"/>
<gene>
    <name evidence="5" type="ORF">GCM10011489_36060</name>
</gene>
<keyword evidence="2 4" id="KW-0472">Membrane</keyword>
<keyword evidence="4" id="KW-1133">Transmembrane helix</keyword>
<name>A0A916X133_9ACTN</name>
<dbReference type="GO" id="GO:0016020">
    <property type="term" value="C:membrane"/>
    <property type="evidence" value="ECO:0007669"/>
    <property type="project" value="UniProtKB-SubCell"/>
</dbReference>
<dbReference type="PANTHER" id="PTHR37042">
    <property type="entry name" value="OUTER MEMBRANE PROTEIN RV1973"/>
    <property type="match status" value="1"/>
</dbReference>
<dbReference type="AlphaFoldDB" id="A0A916X133"/>
<evidence type="ECO:0008006" key="7">
    <source>
        <dbReference type="Google" id="ProtNLM"/>
    </source>
</evidence>
<evidence type="ECO:0000256" key="3">
    <source>
        <dbReference type="SAM" id="MobiDB-lite"/>
    </source>
</evidence>
<dbReference type="PANTHER" id="PTHR37042:SF4">
    <property type="entry name" value="OUTER MEMBRANE PROTEIN RV1973"/>
    <property type="match status" value="1"/>
</dbReference>